<protein>
    <submittedName>
        <fullName evidence="1">Uncharacterized protein</fullName>
    </submittedName>
</protein>
<evidence type="ECO:0000313" key="1">
    <source>
        <dbReference type="EMBL" id="PKI76645.1"/>
    </source>
</evidence>
<proteinExistence type="predicted"/>
<sequence length="198" mass="21841">MSEEDERRTAVGGIMAVAGTERGTSHSPWLHPLTESSHGLLVTTLQLLLPFPLFFCPSLPFSLAHANFPATLQPHVRRHHPWHVFFFTVFFCKEKGEENRGDRRQQPKKITVTPSEPSWEEFPPVLSSPLPSSLLPRIPPHCCSGVVTACCFLSFIKTPAVARLSPQVALLTALLNSRPLLSPVATGLLLLPPLPQDC</sequence>
<comment type="caution">
    <text evidence="1">The sequence shown here is derived from an EMBL/GenBank/DDBJ whole genome shotgun (WGS) entry which is preliminary data.</text>
</comment>
<dbReference type="EMBL" id="PGOL01000111">
    <property type="protein sequence ID" value="PKI76645.1"/>
    <property type="molecule type" value="Genomic_DNA"/>
</dbReference>
<keyword evidence="2" id="KW-1185">Reference proteome</keyword>
<dbReference type="AlphaFoldDB" id="A0A2I0L7F3"/>
<accession>A0A2I0L7F3</accession>
<reference evidence="1 2" key="1">
    <citation type="submission" date="2017-11" db="EMBL/GenBank/DDBJ databases">
        <title>De-novo sequencing of pomegranate (Punica granatum L.) genome.</title>
        <authorList>
            <person name="Akparov Z."/>
            <person name="Amiraslanov A."/>
            <person name="Hajiyeva S."/>
            <person name="Abbasov M."/>
            <person name="Kaur K."/>
            <person name="Hamwieh A."/>
            <person name="Solovyev V."/>
            <person name="Salamov A."/>
            <person name="Braich B."/>
            <person name="Kosarev P."/>
            <person name="Mahmoud A."/>
            <person name="Hajiyev E."/>
            <person name="Babayeva S."/>
            <person name="Izzatullayeva V."/>
            <person name="Mammadov A."/>
            <person name="Mammadov A."/>
            <person name="Sharifova S."/>
            <person name="Ojaghi J."/>
            <person name="Eynullazada K."/>
            <person name="Bayramov B."/>
            <person name="Abdulazimova A."/>
            <person name="Shahmuradov I."/>
        </authorList>
    </citation>
    <scope>NUCLEOTIDE SEQUENCE [LARGE SCALE GENOMIC DNA]</scope>
    <source>
        <strain evidence="2">cv. AG2017</strain>
        <tissue evidence="1">Leaf</tissue>
    </source>
</reference>
<gene>
    <name evidence="1" type="ORF">CRG98_002954</name>
</gene>
<evidence type="ECO:0000313" key="2">
    <source>
        <dbReference type="Proteomes" id="UP000233551"/>
    </source>
</evidence>
<name>A0A2I0L7F3_PUNGR</name>
<dbReference type="Proteomes" id="UP000233551">
    <property type="component" value="Unassembled WGS sequence"/>
</dbReference>
<organism evidence="1 2">
    <name type="scientific">Punica granatum</name>
    <name type="common">Pomegranate</name>
    <dbReference type="NCBI Taxonomy" id="22663"/>
    <lineage>
        <taxon>Eukaryota</taxon>
        <taxon>Viridiplantae</taxon>
        <taxon>Streptophyta</taxon>
        <taxon>Embryophyta</taxon>
        <taxon>Tracheophyta</taxon>
        <taxon>Spermatophyta</taxon>
        <taxon>Magnoliopsida</taxon>
        <taxon>eudicotyledons</taxon>
        <taxon>Gunneridae</taxon>
        <taxon>Pentapetalae</taxon>
        <taxon>rosids</taxon>
        <taxon>malvids</taxon>
        <taxon>Myrtales</taxon>
        <taxon>Lythraceae</taxon>
        <taxon>Punica</taxon>
    </lineage>
</organism>